<dbReference type="Proteomes" id="UP000000560">
    <property type="component" value="Chromosome VI"/>
</dbReference>
<keyword evidence="4" id="KW-1185">Reference proteome</keyword>
<keyword evidence="2" id="KW-0812">Transmembrane</keyword>
<evidence type="ECO:0000313" key="4">
    <source>
        <dbReference type="Proteomes" id="UP000000560"/>
    </source>
</evidence>
<protein>
    <submittedName>
        <fullName evidence="3">Uncharacterized protein</fullName>
    </submittedName>
</protein>
<reference evidence="4" key="2">
    <citation type="journal article" date="2009" name="Fungal Genet. Biol.">
        <title>The 2008 update of the Aspergillus nidulans genome annotation: a community effort.</title>
        <authorList>
            <person name="Wortman J.R."/>
            <person name="Gilsenan J.M."/>
            <person name="Joardar V."/>
            <person name="Deegan J."/>
            <person name="Clutterbuck J."/>
            <person name="Andersen M.R."/>
            <person name="Archer D."/>
            <person name="Bencina M."/>
            <person name="Braus G."/>
            <person name="Coutinho P."/>
            <person name="von Dohren H."/>
            <person name="Doonan J."/>
            <person name="Driessen A.J."/>
            <person name="Durek P."/>
            <person name="Espeso E."/>
            <person name="Fekete E."/>
            <person name="Flipphi M."/>
            <person name="Estrada C.G."/>
            <person name="Geysens S."/>
            <person name="Goldman G."/>
            <person name="de Groot P.W."/>
            <person name="Hansen K."/>
            <person name="Harris S.D."/>
            <person name="Heinekamp T."/>
            <person name="Helmstaedt K."/>
            <person name="Henrissat B."/>
            <person name="Hofmann G."/>
            <person name="Homan T."/>
            <person name="Horio T."/>
            <person name="Horiuchi H."/>
            <person name="James S."/>
            <person name="Jones M."/>
            <person name="Karaffa L."/>
            <person name="Karanyi Z."/>
            <person name="Kato M."/>
            <person name="Keller N."/>
            <person name="Kelly D.E."/>
            <person name="Kiel J.A."/>
            <person name="Kim J.M."/>
            <person name="van der Klei I.J."/>
            <person name="Klis F.M."/>
            <person name="Kovalchuk A."/>
            <person name="Krasevec N."/>
            <person name="Kubicek C.P."/>
            <person name="Liu B."/>
            <person name="Maccabe A."/>
            <person name="Meyer V."/>
            <person name="Mirabito P."/>
            <person name="Miskei M."/>
            <person name="Mos M."/>
            <person name="Mullins J."/>
            <person name="Nelson D.R."/>
            <person name="Nielsen J."/>
            <person name="Oakley B.R."/>
            <person name="Osmani S.A."/>
            <person name="Pakula T."/>
            <person name="Paszewski A."/>
            <person name="Paulsen I."/>
            <person name="Pilsyk S."/>
            <person name="Pocsi I."/>
            <person name="Punt P.J."/>
            <person name="Ram A.F."/>
            <person name="Ren Q."/>
            <person name="Robellet X."/>
            <person name="Robson G."/>
            <person name="Seiboth B."/>
            <person name="van Solingen P."/>
            <person name="Specht T."/>
            <person name="Sun J."/>
            <person name="Taheri-Talesh N."/>
            <person name="Takeshita N."/>
            <person name="Ussery D."/>
            <person name="vanKuyk P.A."/>
            <person name="Visser H."/>
            <person name="van de Vondervoort P.J."/>
            <person name="de Vries R.P."/>
            <person name="Walton J."/>
            <person name="Xiang X."/>
            <person name="Xiong Y."/>
            <person name="Zeng A.P."/>
            <person name="Brandt B.W."/>
            <person name="Cornell M.J."/>
            <person name="van den Hondel C.A."/>
            <person name="Visser J."/>
            <person name="Oliver S.G."/>
            <person name="Turner G."/>
        </authorList>
    </citation>
    <scope>GENOME REANNOTATION</scope>
    <source>
        <strain evidence="4">FGSC A4 / ATCC 38163 / CBS 112.46 / NRRL 194 / M139</strain>
    </source>
</reference>
<reference evidence="4" key="1">
    <citation type="journal article" date="2005" name="Nature">
        <title>Sequencing of Aspergillus nidulans and comparative analysis with A. fumigatus and A. oryzae.</title>
        <authorList>
            <person name="Galagan J.E."/>
            <person name="Calvo S.E."/>
            <person name="Cuomo C."/>
            <person name="Ma L.J."/>
            <person name="Wortman J.R."/>
            <person name="Batzoglou S."/>
            <person name="Lee S.I."/>
            <person name="Basturkmen M."/>
            <person name="Spevak C.C."/>
            <person name="Clutterbuck J."/>
            <person name="Kapitonov V."/>
            <person name="Jurka J."/>
            <person name="Scazzocchio C."/>
            <person name="Farman M."/>
            <person name="Butler J."/>
            <person name="Purcell S."/>
            <person name="Harris S."/>
            <person name="Braus G.H."/>
            <person name="Draht O."/>
            <person name="Busch S."/>
            <person name="D'Enfert C."/>
            <person name="Bouchier C."/>
            <person name="Goldman G.H."/>
            <person name="Bell-Pedersen D."/>
            <person name="Griffiths-Jones S."/>
            <person name="Doonan J.H."/>
            <person name="Yu J."/>
            <person name="Vienken K."/>
            <person name="Pain A."/>
            <person name="Freitag M."/>
            <person name="Selker E.U."/>
            <person name="Archer D.B."/>
            <person name="Penalva M.A."/>
            <person name="Oakley B.R."/>
            <person name="Momany M."/>
            <person name="Tanaka T."/>
            <person name="Kumagai T."/>
            <person name="Asai K."/>
            <person name="Machida M."/>
            <person name="Nierman W.C."/>
            <person name="Denning D.W."/>
            <person name="Caddick M."/>
            <person name="Hynes M."/>
            <person name="Paoletti M."/>
            <person name="Fischer R."/>
            <person name="Miller B."/>
            <person name="Dyer P."/>
            <person name="Sachs M.S."/>
            <person name="Osmani S.A."/>
            <person name="Birren B.W."/>
        </authorList>
    </citation>
    <scope>NUCLEOTIDE SEQUENCE [LARGE SCALE GENOMIC DNA]</scope>
    <source>
        <strain evidence="4">FGSC A4 / ATCC 38163 / CBS 112.46 / NRRL 194 / M139</strain>
    </source>
</reference>
<accession>Q5B844</accession>
<dbReference type="PANTHER" id="PTHR35394:SF5">
    <property type="entry name" value="DUF3176 DOMAIN-CONTAINING PROTEIN"/>
    <property type="match status" value="1"/>
</dbReference>
<dbReference type="HOGENOM" id="CLU_015092_2_0_1"/>
<sequence>MAADESDPKIHPHEDSKASEADSEQAQNSKLEYKRHPVYSPQEWLFEAASSLLAMGLLFSIVGIFIAMDGKPLSDWNARVSLSATISILTTAYTTALMHGVSSFIAQLKWLYFKDRPKRLSHLETFDGASRGVWGSILLLTNVKWNLATIGAVITILRLTFSPFAQQVVLLEQRQLVESDVSAMFGYAHDYSRNLGPGMATARVADGFSESIPQDPGMQSAIVQGLYGITTATKFSCPGACRWPDSYVSLGFKSSCQNVTQETLRTATCSEREGVGGQCNMTTPGGLGLSYQYVFTASGTNYYMNATSLLDYLGISDLPETFPELARFGIYRSSGLESLGINITECSLFLTAYQYNSAKANGSDFSFGEVREVDFGLDGRNPWRNVQSMNNQFGRIATNETTVNGTDTIPELGLDYANLLALGNFFESSTFVTEWVDGNFENTDIGFAAALGGDTNIPERFEHMATAMTDYLRNGPNMLSATGDRVEIVPFVAIRWGYFVVPIVTEALAVLFAILTVLSNRKSKRVPLWKSSSLAVLACQVDEPSGLLRADAGGKDLIELQEAAEKTQVRLQ</sequence>
<dbReference type="InParanoid" id="Q5B844"/>
<dbReference type="AlphaFoldDB" id="Q5B844"/>
<keyword evidence="2" id="KW-0472">Membrane</keyword>
<organism evidence="3 4">
    <name type="scientific">Emericella nidulans (strain FGSC A4 / ATCC 38163 / CBS 112.46 / NRRL 194 / M139)</name>
    <name type="common">Aspergillus nidulans</name>
    <dbReference type="NCBI Taxonomy" id="227321"/>
    <lineage>
        <taxon>Eukaryota</taxon>
        <taxon>Fungi</taxon>
        <taxon>Dikarya</taxon>
        <taxon>Ascomycota</taxon>
        <taxon>Pezizomycotina</taxon>
        <taxon>Eurotiomycetes</taxon>
        <taxon>Eurotiomycetidae</taxon>
        <taxon>Eurotiales</taxon>
        <taxon>Aspergillaceae</taxon>
        <taxon>Aspergillus</taxon>
        <taxon>Aspergillus subgen. Nidulantes</taxon>
    </lineage>
</organism>
<dbReference type="Pfam" id="PF11374">
    <property type="entry name" value="DUF3176"/>
    <property type="match status" value="1"/>
</dbReference>
<evidence type="ECO:0000256" key="1">
    <source>
        <dbReference type="SAM" id="MobiDB-lite"/>
    </source>
</evidence>
<dbReference type="RefSeq" id="XP_660890.1">
    <property type="nucleotide sequence ID" value="XM_655798.1"/>
</dbReference>
<dbReference type="OMA" id="TCSEREG"/>
<feature type="transmembrane region" description="Helical" evidence="2">
    <location>
        <begin position="44"/>
        <end position="68"/>
    </location>
</feature>
<dbReference type="KEGG" id="ani:ANIA_03286"/>
<evidence type="ECO:0000313" key="3">
    <source>
        <dbReference type="EMBL" id="CBF83029.1"/>
    </source>
</evidence>
<feature type="region of interest" description="Disordered" evidence="1">
    <location>
        <begin position="1"/>
        <end position="27"/>
    </location>
</feature>
<feature type="transmembrane region" description="Helical" evidence="2">
    <location>
        <begin position="88"/>
        <end position="112"/>
    </location>
</feature>
<dbReference type="InterPro" id="IPR021514">
    <property type="entry name" value="DUF3176"/>
</dbReference>
<accession>C8VI16</accession>
<evidence type="ECO:0000256" key="2">
    <source>
        <dbReference type="SAM" id="Phobius"/>
    </source>
</evidence>
<dbReference type="OrthoDB" id="5376804at2759"/>
<keyword evidence="2" id="KW-1133">Transmembrane helix</keyword>
<proteinExistence type="predicted"/>
<dbReference type="eggNOG" id="ENOG502SNDZ">
    <property type="taxonomic scope" value="Eukaryota"/>
</dbReference>
<gene>
    <name evidence="3" type="ORF">ANIA_03286</name>
</gene>
<dbReference type="EMBL" id="BN001306">
    <property type="protein sequence ID" value="CBF83029.1"/>
    <property type="molecule type" value="Genomic_DNA"/>
</dbReference>
<dbReference type="PANTHER" id="PTHR35394">
    <property type="entry name" value="DUF3176 DOMAIN-CONTAINING PROTEIN"/>
    <property type="match status" value="1"/>
</dbReference>
<feature type="compositionally biased region" description="Basic and acidic residues" evidence="1">
    <location>
        <begin position="1"/>
        <end position="20"/>
    </location>
</feature>
<dbReference type="GeneID" id="2874097"/>
<feature type="transmembrane region" description="Helical" evidence="2">
    <location>
        <begin position="496"/>
        <end position="518"/>
    </location>
</feature>
<name>Q5B844_EMENI</name>